<evidence type="ECO:0000256" key="8">
    <source>
        <dbReference type="ARBA" id="ARBA00047639"/>
    </source>
</evidence>
<dbReference type="Pfam" id="PF03129">
    <property type="entry name" value="HGTP_anticodon"/>
    <property type="match status" value="1"/>
</dbReference>
<dbReference type="SUPFAM" id="SSF55681">
    <property type="entry name" value="Class II aaRS and biotin synthetases"/>
    <property type="match status" value="1"/>
</dbReference>
<keyword evidence="4" id="KW-0547">Nucleotide-binding</keyword>
<dbReference type="InterPro" id="IPR033656">
    <property type="entry name" value="HisRS_anticodon"/>
</dbReference>
<evidence type="ECO:0000259" key="10">
    <source>
        <dbReference type="PROSITE" id="PS50862"/>
    </source>
</evidence>
<evidence type="ECO:0000313" key="11">
    <source>
        <dbReference type="EMBL" id="NWI58047.1"/>
    </source>
</evidence>
<feature type="binding site" evidence="9">
    <location>
        <position position="122"/>
    </location>
    <ligand>
        <name>L-histidine</name>
        <dbReference type="ChEBI" id="CHEBI:57595"/>
    </ligand>
</feature>
<evidence type="ECO:0000256" key="2">
    <source>
        <dbReference type="ARBA" id="ARBA00012815"/>
    </source>
</evidence>
<organism evidence="11 12">
    <name type="scientific">Calyptomena viridis</name>
    <name type="common">Lesser green broadbill</name>
    <dbReference type="NCBI Taxonomy" id="135972"/>
    <lineage>
        <taxon>Eukaryota</taxon>
        <taxon>Metazoa</taxon>
        <taxon>Chordata</taxon>
        <taxon>Craniata</taxon>
        <taxon>Vertebrata</taxon>
        <taxon>Euteleostomi</taxon>
        <taxon>Archelosauria</taxon>
        <taxon>Archosauria</taxon>
        <taxon>Dinosauria</taxon>
        <taxon>Saurischia</taxon>
        <taxon>Theropoda</taxon>
        <taxon>Coelurosauria</taxon>
        <taxon>Aves</taxon>
        <taxon>Neognathae</taxon>
        <taxon>Neoaves</taxon>
        <taxon>Telluraves</taxon>
        <taxon>Australaves</taxon>
        <taxon>Passeriformes</taxon>
        <taxon>Eurylaimidae</taxon>
        <taxon>Calyptomena</taxon>
    </lineage>
</organism>
<keyword evidence="7" id="KW-0030">Aminoacyl-tRNA synthetase</keyword>
<keyword evidence="3" id="KW-0436">Ligase</keyword>
<evidence type="ECO:0000256" key="9">
    <source>
        <dbReference type="PIRSR" id="PIRSR001549-1"/>
    </source>
</evidence>
<dbReference type="InterPro" id="IPR036621">
    <property type="entry name" value="Anticodon-bd_dom_sf"/>
</dbReference>
<proteinExistence type="inferred from homology"/>
<dbReference type="Proteomes" id="UP000642973">
    <property type="component" value="Unassembled WGS sequence"/>
</dbReference>
<evidence type="ECO:0000256" key="5">
    <source>
        <dbReference type="ARBA" id="ARBA00022840"/>
    </source>
</evidence>
<dbReference type="PANTHER" id="PTHR11476:SF7">
    <property type="entry name" value="HISTIDINE--TRNA LIGASE"/>
    <property type="match status" value="1"/>
</dbReference>
<feature type="domain" description="Aminoacyl-transfer RNA synthetases class-II family profile" evidence="10">
    <location>
        <begin position="1"/>
        <end position="361"/>
    </location>
</feature>
<name>A0A851CQS6_CALVR</name>
<dbReference type="SUPFAM" id="SSF52954">
    <property type="entry name" value="Class II aaRS ABD-related"/>
    <property type="match status" value="1"/>
</dbReference>
<dbReference type="CDD" id="cd00773">
    <property type="entry name" value="HisRS-like_core"/>
    <property type="match status" value="1"/>
</dbReference>
<dbReference type="Gene3D" id="3.30.930.10">
    <property type="entry name" value="Bira Bifunctional Protein, Domain 2"/>
    <property type="match status" value="1"/>
</dbReference>
<dbReference type="Gene3D" id="3.40.50.800">
    <property type="entry name" value="Anticodon-binding domain"/>
    <property type="match status" value="1"/>
</dbReference>
<dbReference type="FunFam" id="3.30.930.10:FF:000021">
    <property type="entry name" value="Probable histidine--tRNA ligase, mitochondrial"/>
    <property type="match status" value="1"/>
</dbReference>
<feature type="binding site" evidence="9">
    <location>
        <position position="118"/>
    </location>
    <ligand>
        <name>L-histidine</name>
        <dbReference type="ChEBI" id="CHEBI:57595"/>
    </ligand>
</feature>
<dbReference type="GO" id="GO:0042802">
    <property type="term" value="F:identical protein binding"/>
    <property type="evidence" value="ECO:0007669"/>
    <property type="project" value="TreeGrafter"/>
</dbReference>
<feature type="non-terminal residue" evidence="11">
    <location>
        <position position="1"/>
    </location>
</feature>
<dbReference type="AlphaFoldDB" id="A0A851CQS6"/>
<evidence type="ECO:0000256" key="1">
    <source>
        <dbReference type="ARBA" id="ARBA00008226"/>
    </source>
</evidence>
<dbReference type="PROSITE" id="PS50862">
    <property type="entry name" value="AA_TRNA_LIGASE_II"/>
    <property type="match status" value="1"/>
</dbReference>
<feature type="non-terminal residue" evidence="11">
    <location>
        <position position="443"/>
    </location>
</feature>
<comment type="similarity">
    <text evidence="1">Belongs to the class-II aminoacyl-tRNA synthetase family.</text>
</comment>
<comment type="catalytic activity">
    <reaction evidence="8">
        <text>tRNA(His) + L-histidine + ATP = L-histidyl-tRNA(His) + AMP + diphosphate + H(+)</text>
        <dbReference type="Rhea" id="RHEA:17313"/>
        <dbReference type="Rhea" id="RHEA-COMP:9665"/>
        <dbReference type="Rhea" id="RHEA-COMP:9689"/>
        <dbReference type="ChEBI" id="CHEBI:15378"/>
        <dbReference type="ChEBI" id="CHEBI:30616"/>
        <dbReference type="ChEBI" id="CHEBI:33019"/>
        <dbReference type="ChEBI" id="CHEBI:57595"/>
        <dbReference type="ChEBI" id="CHEBI:78442"/>
        <dbReference type="ChEBI" id="CHEBI:78527"/>
        <dbReference type="ChEBI" id="CHEBI:456215"/>
        <dbReference type="EC" id="6.1.1.21"/>
    </reaction>
</comment>
<dbReference type="GO" id="GO:0005829">
    <property type="term" value="C:cytosol"/>
    <property type="evidence" value="ECO:0007669"/>
    <property type="project" value="TreeGrafter"/>
</dbReference>
<dbReference type="NCBIfam" id="TIGR00442">
    <property type="entry name" value="hisS"/>
    <property type="match status" value="1"/>
</dbReference>
<feature type="binding site" evidence="9">
    <location>
        <begin position="275"/>
        <end position="276"/>
    </location>
    <ligand>
        <name>L-histidine</name>
        <dbReference type="ChEBI" id="CHEBI:57595"/>
    </ligand>
</feature>
<keyword evidence="5" id="KW-0067">ATP-binding</keyword>
<reference evidence="11" key="1">
    <citation type="submission" date="2019-10" db="EMBL/GenBank/DDBJ databases">
        <title>Bird 10,000 Genomes (B10K) Project - Family phase.</title>
        <authorList>
            <person name="Zhang G."/>
        </authorList>
    </citation>
    <scope>NUCLEOTIDE SEQUENCE</scope>
    <source>
        <strain evidence="11">B10K-DU-002-55</strain>
        <tissue evidence="11">Muscle</tissue>
    </source>
</reference>
<dbReference type="EC" id="6.1.1.21" evidence="2"/>
<dbReference type="PIRSF" id="PIRSF001549">
    <property type="entry name" value="His-tRNA_synth"/>
    <property type="match status" value="1"/>
</dbReference>
<evidence type="ECO:0000256" key="7">
    <source>
        <dbReference type="ARBA" id="ARBA00023146"/>
    </source>
</evidence>
<dbReference type="GO" id="GO:0032543">
    <property type="term" value="P:mitochondrial translation"/>
    <property type="evidence" value="ECO:0007669"/>
    <property type="project" value="TreeGrafter"/>
</dbReference>
<sequence>LRPGQGTRDHPPAQAALRDRLLGAVVSCFKRHGAAAIDTPVLELRETLMGKYGEDTKLIYELQDQGGELLALRYDLTVPFARYLAMNKVTNMKRYHVAKVYRRDNPAMTRGRYREFYQCDFDIAGQFDPMIPDAECLKIVHEILSDLQLGDFVIKVNDRRILNGVFAVCGIPEKKFLPACSTVDKLDKVPWEEVRSEMVGEKGLSPEAVDRVGEYVQLHGGLDLIEQLLQDPKLSQNKLAKEGLGDMKLLFEYLTLFGITGKICFDLSLARGLDYYTGVIFEAVLLQQENKHVEETVSVGSVAGGGRYDGLVGMFDPKGRKVPCVGVSIGIERIFSILEQRLKASGEKLRTTETQVLVATPQKHLLAARLKLISELWDAGIKAEMLYRKDPKLLKQLQYCEDTGIPLAAIVGEQELADGVVKLRDVATREEVRMDTSCKRAKC</sequence>
<dbReference type="Pfam" id="PF13393">
    <property type="entry name" value="tRNA-synt_His"/>
    <property type="match status" value="1"/>
</dbReference>
<gene>
    <name evidence="11" type="primary">Hars_1</name>
    <name evidence="11" type="ORF">CALVIR_R05206</name>
</gene>
<protein>
    <recommendedName>
        <fullName evidence="2">histidine--tRNA ligase</fullName>
        <ecNumber evidence="2">6.1.1.21</ecNumber>
    </recommendedName>
</protein>
<dbReference type="CDD" id="cd00859">
    <property type="entry name" value="HisRS_anticodon"/>
    <property type="match status" value="1"/>
</dbReference>
<dbReference type="PANTHER" id="PTHR11476">
    <property type="entry name" value="HISTIDYL-TRNA SYNTHETASE"/>
    <property type="match status" value="1"/>
</dbReference>
<dbReference type="GO" id="GO:0004821">
    <property type="term" value="F:histidine-tRNA ligase activity"/>
    <property type="evidence" value="ECO:0007669"/>
    <property type="project" value="UniProtKB-EC"/>
</dbReference>
<dbReference type="GO" id="GO:0005524">
    <property type="term" value="F:ATP binding"/>
    <property type="evidence" value="ECO:0007669"/>
    <property type="project" value="UniProtKB-KW"/>
</dbReference>
<evidence type="ECO:0000256" key="6">
    <source>
        <dbReference type="ARBA" id="ARBA00022917"/>
    </source>
</evidence>
<dbReference type="GO" id="GO:0006427">
    <property type="term" value="P:histidyl-tRNA aminoacylation"/>
    <property type="evidence" value="ECO:0007669"/>
    <property type="project" value="InterPro"/>
</dbReference>
<feature type="binding site" evidence="9">
    <location>
        <position position="271"/>
    </location>
    <ligand>
        <name>L-histidine</name>
        <dbReference type="ChEBI" id="CHEBI:57595"/>
    </ligand>
</feature>
<dbReference type="GO" id="GO:0005739">
    <property type="term" value="C:mitochondrion"/>
    <property type="evidence" value="ECO:0007669"/>
    <property type="project" value="TreeGrafter"/>
</dbReference>
<accession>A0A851CQS6</accession>
<evidence type="ECO:0000313" key="12">
    <source>
        <dbReference type="Proteomes" id="UP000642973"/>
    </source>
</evidence>
<comment type="caution">
    <text evidence="11">The sequence shown here is derived from an EMBL/GenBank/DDBJ whole genome shotgun (WGS) entry which is preliminary data.</text>
</comment>
<dbReference type="GO" id="GO:0003723">
    <property type="term" value="F:RNA binding"/>
    <property type="evidence" value="ECO:0007669"/>
    <property type="project" value="TreeGrafter"/>
</dbReference>
<evidence type="ECO:0000256" key="3">
    <source>
        <dbReference type="ARBA" id="ARBA00022598"/>
    </source>
</evidence>
<feature type="binding site" evidence="9">
    <location>
        <begin position="75"/>
        <end position="77"/>
    </location>
    <ligand>
        <name>L-histidine</name>
        <dbReference type="ChEBI" id="CHEBI:57595"/>
    </ligand>
</feature>
<dbReference type="InterPro" id="IPR004154">
    <property type="entry name" value="Anticodon-bd"/>
</dbReference>
<dbReference type="InterPro" id="IPR015807">
    <property type="entry name" value="His-tRNA-ligase"/>
</dbReference>
<dbReference type="EMBL" id="WEIV01022654">
    <property type="protein sequence ID" value="NWI58047.1"/>
    <property type="molecule type" value="Genomic_DNA"/>
</dbReference>
<feature type="binding site" evidence="9">
    <location>
        <position position="102"/>
    </location>
    <ligand>
        <name>L-histidine</name>
        <dbReference type="ChEBI" id="CHEBI:57595"/>
    </ligand>
</feature>
<keyword evidence="6" id="KW-0648">Protein biosynthesis</keyword>
<dbReference type="InterPro" id="IPR006195">
    <property type="entry name" value="aa-tRNA-synth_II"/>
</dbReference>
<dbReference type="InterPro" id="IPR004516">
    <property type="entry name" value="HisRS/HisZ"/>
</dbReference>
<evidence type="ECO:0000256" key="4">
    <source>
        <dbReference type="ARBA" id="ARBA00022741"/>
    </source>
</evidence>
<dbReference type="FunFam" id="3.40.50.800:FF:000008">
    <property type="entry name" value="histidine--tRNA ligase, cytoplasmic isoform X1"/>
    <property type="match status" value="1"/>
</dbReference>
<dbReference type="InterPro" id="IPR045864">
    <property type="entry name" value="aa-tRNA-synth_II/BPL/LPL"/>
</dbReference>
<keyword evidence="12" id="KW-1185">Reference proteome</keyword>
<dbReference type="InterPro" id="IPR041715">
    <property type="entry name" value="HisRS-like_core"/>
</dbReference>